<evidence type="ECO:0000256" key="1">
    <source>
        <dbReference type="ARBA" id="ARBA00004651"/>
    </source>
</evidence>
<dbReference type="PANTHER" id="PTHR43414">
    <property type="entry name" value="MULTIDRUG RESISTANCE PROTEIN MDTG"/>
    <property type="match status" value="1"/>
</dbReference>
<feature type="transmembrane region" description="Helical" evidence="7">
    <location>
        <begin position="367"/>
        <end position="385"/>
    </location>
</feature>
<gene>
    <name evidence="9" type="ORF">D3873_00225</name>
</gene>
<dbReference type="AlphaFoldDB" id="A0A385YPV1"/>
<keyword evidence="3" id="KW-1003">Cell membrane</keyword>
<dbReference type="Pfam" id="PF07690">
    <property type="entry name" value="MFS_1"/>
    <property type="match status" value="1"/>
</dbReference>
<dbReference type="InterPro" id="IPR005829">
    <property type="entry name" value="Sugar_transporter_CS"/>
</dbReference>
<feature type="transmembrane region" description="Helical" evidence="7">
    <location>
        <begin position="249"/>
        <end position="270"/>
    </location>
</feature>
<dbReference type="InterPro" id="IPR036259">
    <property type="entry name" value="MFS_trans_sf"/>
</dbReference>
<keyword evidence="10" id="KW-1185">Reference proteome</keyword>
<dbReference type="GO" id="GO:0005886">
    <property type="term" value="C:plasma membrane"/>
    <property type="evidence" value="ECO:0007669"/>
    <property type="project" value="UniProtKB-SubCell"/>
</dbReference>
<dbReference type="SUPFAM" id="SSF103473">
    <property type="entry name" value="MFS general substrate transporter"/>
    <property type="match status" value="1"/>
</dbReference>
<dbReference type="PROSITE" id="PS00216">
    <property type="entry name" value="SUGAR_TRANSPORT_1"/>
    <property type="match status" value="1"/>
</dbReference>
<proteinExistence type="predicted"/>
<organism evidence="9 10">
    <name type="scientific">Paenisporosarcina cavernae</name>
    <dbReference type="NCBI Taxonomy" id="2320858"/>
    <lineage>
        <taxon>Bacteria</taxon>
        <taxon>Bacillati</taxon>
        <taxon>Bacillota</taxon>
        <taxon>Bacilli</taxon>
        <taxon>Bacillales</taxon>
        <taxon>Caryophanaceae</taxon>
        <taxon>Paenisporosarcina</taxon>
    </lineage>
</organism>
<feature type="transmembrane region" description="Helical" evidence="7">
    <location>
        <begin position="304"/>
        <end position="326"/>
    </location>
</feature>
<comment type="subcellular location">
    <subcellularLocation>
        <location evidence="1">Cell membrane</location>
        <topology evidence="1">Multi-pass membrane protein</topology>
    </subcellularLocation>
</comment>
<feature type="transmembrane region" description="Helical" evidence="7">
    <location>
        <begin position="137"/>
        <end position="159"/>
    </location>
</feature>
<feature type="transmembrane region" description="Helical" evidence="7">
    <location>
        <begin position="338"/>
        <end position="361"/>
    </location>
</feature>
<keyword evidence="2" id="KW-0813">Transport</keyword>
<dbReference type="InterPro" id="IPR020846">
    <property type="entry name" value="MFS_dom"/>
</dbReference>
<name>A0A385YPV1_9BACL</name>
<sequence>MDLNKFAFHPMVWTLLLGTMFARGASFMALPFLALYLSNTHGVHPILIGITIGLSRLTGMFGGFIGGYLSDRFGRKVIMLSSIFIWAFVYIGFSIADHIYVFMALNAVNGICRSFFEPSSQALMADVTTQELKKRVFSLRYMAINIGAAVGPLIGVYVAKYNSTMPFFLTGCMYLLYAITLVIMFSKFPVSRVTPVNQLKMMDAFQAIAKDRVLLLFILGGTFISFSYSQIDSNLPQFIEQSFGDGISLFATLIAINAIIVVILQLPLGLLSEKWPVLRTVMIGSLLFAIGFGMFGFASTFTGLIAAMVIVTIGEIFIFPSTSVFIDAIAPDGKRGTYFGANQLQSLGGFAGPMIGGAIFSGFGGSVLFQCIFFIVLFGCAFYAIGNKAMQKRSNVVSM</sequence>
<dbReference type="OrthoDB" id="9793283at2"/>
<feature type="transmembrane region" description="Helical" evidence="7">
    <location>
        <begin position="277"/>
        <end position="298"/>
    </location>
</feature>
<reference evidence="10" key="1">
    <citation type="submission" date="2018-09" db="EMBL/GenBank/DDBJ databases">
        <authorList>
            <person name="Zhu H."/>
        </authorList>
    </citation>
    <scope>NUCLEOTIDE SEQUENCE [LARGE SCALE GENOMIC DNA]</scope>
    <source>
        <strain evidence="10">K2R23-3</strain>
    </source>
</reference>
<evidence type="ECO:0000256" key="3">
    <source>
        <dbReference type="ARBA" id="ARBA00022475"/>
    </source>
</evidence>
<feature type="transmembrane region" description="Helical" evidence="7">
    <location>
        <begin position="12"/>
        <end position="37"/>
    </location>
</feature>
<dbReference type="CDD" id="cd17329">
    <property type="entry name" value="MFS_MdtH_MDR_like"/>
    <property type="match status" value="1"/>
</dbReference>
<dbReference type="Proteomes" id="UP000265725">
    <property type="component" value="Chromosome"/>
</dbReference>
<dbReference type="EMBL" id="CP032418">
    <property type="protein sequence ID" value="AYC28370.1"/>
    <property type="molecule type" value="Genomic_DNA"/>
</dbReference>
<feature type="domain" description="Major facilitator superfamily (MFS) profile" evidence="8">
    <location>
        <begin position="1"/>
        <end position="395"/>
    </location>
</feature>
<dbReference type="KEGG" id="paek:D3873_00225"/>
<feature type="transmembrane region" description="Helical" evidence="7">
    <location>
        <begin position="211"/>
        <end position="229"/>
    </location>
</feature>
<accession>A0A385YPV1</accession>
<keyword evidence="5 7" id="KW-1133">Transmembrane helix</keyword>
<protein>
    <submittedName>
        <fullName evidence="9">MFS transporter</fullName>
    </submittedName>
</protein>
<evidence type="ECO:0000256" key="2">
    <source>
        <dbReference type="ARBA" id="ARBA00022448"/>
    </source>
</evidence>
<evidence type="ECO:0000256" key="5">
    <source>
        <dbReference type="ARBA" id="ARBA00022989"/>
    </source>
</evidence>
<evidence type="ECO:0000256" key="7">
    <source>
        <dbReference type="SAM" id="Phobius"/>
    </source>
</evidence>
<evidence type="ECO:0000256" key="6">
    <source>
        <dbReference type="ARBA" id="ARBA00023136"/>
    </source>
</evidence>
<dbReference type="PANTHER" id="PTHR43414:SF1">
    <property type="entry name" value="PEPTIDE PERMEASE"/>
    <property type="match status" value="1"/>
</dbReference>
<keyword evidence="4 7" id="KW-0812">Transmembrane</keyword>
<evidence type="ECO:0000256" key="4">
    <source>
        <dbReference type="ARBA" id="ARBA00022692"/>
    </source>
</evidence>
<feature type="transmembrane region" description="Helical" evidence="7">
    <location>
        <begin position="43"/>
        <end position="65"/>
    </location>
</feature>
<dbReference type="Gene3D" id="1.20.1250.20">
    <property type="entry name" value="MFS general substrate transporter like domains"/>
    <property type="match status" value="1"/>
</dbReference>
<keyword evidence="6 7" id="KW-0472">Membrane</keyword>
<evidence type="ECO:0000313" key="10">
    <source>
        <dbReference type="Proteomes" id="UP000265725"/>
    </source>
</evidence>
<dbReference type="PROSITE" id="PS50850">
    <property type="entry name" value="MFS"/>
    <property type="match status" value="1"/>
</dbReference>
<dbReference type="InterPro" id="IPR011701">
    <property type="entry name" value="MFS"/>
</dbReference>
<dbReference type="GO" id="GO:0022857">
    <property type="term" value="F:transmembrane transporter activity"/>
    <property type="evidence" value="ECO:0007669"/>
    <property type="project" value="InterPro"/>
</dbReference>
<evidence type="ECO:0000313" key="9">
    <source>
        <dbReference type="EMBL" id="AYC28370.1"/>
    </source>
</evidence>
<evidence type="ECO:0000259" key="8">
    <source>
        <dbReference type="PROSITE" id="PS50850"/>
    </source>
</evidence>
<feature type="transmembrane region" description="Helical" evidence="7">
    <location>
        <begin position="165"/>
        <end position="190"/>
    </location>
</feature>